<comment type="caution">
    <text evidence="1">The sequence shown here is derived from an EMBL/GenBank/DDBJ whole genome shotgun (WGS) entry which is preliminary data.</text>
</comment>
<feature type="non-terminal residue" evidence="1">
    <location>
        <position position="1"/>
    </location>
</feature>
<dbReference type="EMBL" id="CM043796">
    <property type="protein sequence ID" value="KAI4816265.1"/>
    <property type="molecule type" value="Genomic_DNA"/>
</dbReference>
<dbReference type="Proteomes" id="UP001057452">
    <property type="component" value="Chromosome 12"/>
</dbReference>
<reference evidence="1" key="1">
    <citation type="submission" date="2022-05" db="EMBL/GenBank/DDBJ databases">
        <title>Chromosome-level genome of Chaenocephalus aceratus.</title>
        <authorList>
            <person name="Park H."/>
        </authorList>
    </citation>
    <scope>NUCLEOTIDE SEQUENCE</scope>
    <source>
        <strain evidence="1">KU_202001</strain>
    </source>
</reference>
<proteinExistence type="predicted"/>
<gene>
    <name evidence="1" type="ORF">KUCAC02_008597</name>
</gene>
<protein>
    <submittedName>
        <fullName evidence="1">Uncharacterized protein</fullName>
    </submittedName>
</protein>
<evidence type="ECO:0000313" key="1">
    <source>
        <dbReference type="EMBL" id="KAI4816265.1"/>
    </source>
</evidence>
<organism evidence="1 2">
    <name type="scientific">Chaenocephalus aceratus</name>
    <name type="common">Blackfin icefish</name>
    <name type="synonym">Chaenichthys aceratus</name>
    <dbReference type="NCBI Taxonomy" id="36190"/>
    <lineage>
        <taxon>Eukaryota</taxon>
        <taxon>Metazoa</taxon>
        <taxon>Chordata</taxon>
        <taxon>Craniata</taxon>
        <taxon>Vertebrata</taxon>
        <taxon>Euteleostomi</taxon>
        <taxon>Actinopterygii</taxon>
        <taxon>Neopterygii</taxon>
        <taxon>Teleostei</taxon>
        <taxon>Neoteleostei</taxon>
        <taxon>Acanthomorphata</taxon>
        <taxon>Eupercaria</taxon>
        <taxon>Perciformes</taxon>
        <taxon>Notothenioidei</taxon>
        <taxon>Channichthyidae</taxon>
        <taxon>Chaenocephalus</taxon>
    </lineage>
</organism>
<evidence type="ECO:0000313" key="2">
    <source>
        <dbReference type="Proteomes" id="UP001057452"/>
    </source>
</evidence>
<sequence>KGCILLLLVNTLQVAGRRVRQWQTQGEEERAPRLGRAVPELKECLPAESAGRLPSASAAAG</sequence>
<name>A0ACB9WRI9_CHAAC</name>
<accession>A0ACB9WRI9</accession>
<feature type="non-terminal residue" evidence="1">
    <location>
        <position position="61"/>
    </location>
</feature>
<keyword evidence="2" id="KW-1185">Reference proteome</keyword>